<dbReference type="PANTHER" id="PTHR32472:SF10">
    <property type="entry name" value="DNA REPAIR PROTEIN RADA-LIKE PROTEIN"/>
    <property type="match status" value="1"/>
</dbReference>
<evidence type="ECO:0000256" key="7">
    <source>
        <dbReference type="ARBA" id="ARBA00022840"/>
    </source>
</evidence>
<evidence type="ECO:0000259" key="14">
    <source>
        <dbReference type="PROSITE" id="PS50162"/>
    </source>
</evidence>
<keyword evidence="4 13" id="KW-0863">Zinc-finger</keyword>
<dbReference type="InterPro" id="IPR004504">
    <property type="entry name" value="DNA_repair_RadA"/>
</dbReference>
<dbReference type="OrthoDB" id="9803906at2"/>
<evidence type="ECO:0000256" key="3">
    <source>
        <dbReference type="ARBA" id="ARBA00022763"/>
    </source>
</evidence>
<dbReference type="FunFam" id="3.40.50.300:FF:000050">
    <property type="entry name" value="DNA repair protein RadA"/>
    <property type="match status" value="1"/>
</dbReference>
<proteinExistence type="inferred from homology"/>
<keyword evidence="7 11" id="KW-0067">ATP-binding</keyword>
<dbReference type="AlphaFoldDB" id="A0A1I1YG18"/>
<keyword evidence="6 13" id="KW-0862">Zinc</keyword>
<keyword evidence="16" id="KW-1185">Reference proteome</keyword>
<dbReference type="SUPFAM" id="SSF52540">
    <property type="entry name" value="P-loop containing nucleoside triphosphate hydrolases"/>
    <property type="match status" value="1"/>
</dbReference>
<comment type="similarity">
    <text evidence="11 13">Belongs to the RecA family. RadA subfamily.</text>
</comment>
<keyword evidence="5" id="KW-0378">Hydrolase</keyword>
<dbReference type="Pfam" id="PF13541">
    <property type="entry name" value="ChlI"/>
    <property type="match status" value="1"/>
</dbReference>
<sequence>MAKSPAIFVCSACGNTTSKWSGRCEACGEWNTIQEERPVSAGPPSKSLGAAKGRTVPLTDLAHAETPPPRTSSAMAELDRVLGGGLVPGSAILVGGDPGIGKSTLLLQGAAAFAEAGLKVVYISGEEASAQVRMRAERLGLGDAAVRLGAETNLRDILATLEAERPDLAIIDSIQTMWADNVGSAPGSVTQVRAAAHELTTLAKARGAAVMMVGHVTKDGQIAGPRVVEHMVDTVLYFEGERGHQFRILRSVKNRFGPADEIGVFEMTGAGLSEVTNPSALFLSERGTPAPGSVVFAGIEGTRPVLCEMQALVAPTPHAQPRRTVVGWDGGRLAMILAVLEARCGIPFAGLDVYLNVAGGMKVTEPAADLAVAAALLSAREDSGLPPETVVFGEISLSGALRPVAQTENRLKEAQKLGFTAAIAPRGGKAGDASGLTLTQMGDLTSFVGEIFGAG</sequence>
<protein>
    <recommendedName>
        <fullName evidence="11 12">DNA repair protein RadA</fullName>
    </recommendedName>
</protein>
<feature type="region of interest" description="Lon-protease-like" evidence="11">
    <location>
        <begin position="352"/>
        <end position="455"/>
    </location>
</feature>
<evidence type="ECO:0000256" key="8">
    <source>
        <dbReference type="ARBA" id="ARBA00023016"/>
    </source>
</evidence>
<evidence type="ECO:0000256" key="4">
    <source>
        <dbReference type="ARBA" id="ARBA00022771"/>
    </source>
</evidence>
<evidence type="ECO:0000256" key="9">
    <source>
        <dbReference type="ARBA" id="ARBA00023125"/>
    </source>
</evidence>
<dbReference type="GO" id="GO:0003684">
    <property type="term" value="F:damaged DNA binding"/>
    <property type="evidence" value="ECO:0007669"/>
    <property type="project" value="InterPro"/>
</dbReference>
<dbReference type="Pfam" id="PF13481">
    <property type="entry name" value="AAA_25"/>
    <property type="match status" value="1"/>
</dbReference>
<dbReference type="CDD" id="cd01121">
    <property type="entry name" value="RadA_SMS_N"/>
    <property type="match status" value="1"/>
</dbReference>
<reference evidence="15 16" key="1">
    <citation type="submission" date="2016-10" db="EMBL/GenBank/DDBJ databases">
        <authorList>
            <person name="Varghese N."/>
            <person name="Submissions S."/>
        </authorList>
    </citation>
    <scope>NUCLEOTIDE SEQUENCE [LARGE SCALE GENOMIC DNA]</scope>
    <source>
        <strain evidence="16">YIM D21,KCTC 23444,ACCC 10710</strain>
    </source>
</reference>
<dbReference type="SUPFAM" id="SSF54211">
    <property type="entry name" value="Ribosomal protein S5 domain 2-like"/>
    <property type="match status" value="1"/>
</dbReference>
<feature type="short sequence motif" description="RadA KNRFG motif" evidence="11">
    <location>
        <begin position="253"/>
        <end position="257"/>
    </location>
</feature>
<dbReference type="SMART" id="SM00382">
    <property type="entry name" value="AAA"/>
    <property type="match status" value="1"/>
</dbReference>
<dbReference type="Pfam" id="PF18073">
    <property type="entry name" value="Zn_ribbon_LapB"/>
    <property type="match status" value="1"/>
</dbReference>
<dbReference type="GO" id="GO:0000725">
    <property type="term" value="P:recombinational repair"/>
    <property type="evidence" value="ECO:0007669"/>
    <property type="project" value="UniProtKB-UniRule"/>
</dbReference>
<comment type="function">
    <text evidence="13">DNA-dependent ATPase involved in processing of recombination intermediates, plays a role in repairing DNA breaks. Stimulates the branch migration of RecA-mediated strand transfer reactions, allowing the 3' invading strand to extend heteroduplex DNA faster. Binds ssDNA in the presence of ADP but not other nucleotides, has ATPase activity that is stimulated by ssDNA and various branched DNA structures, but inhibited by SSB. Does not have RecA's homology-searching function.</text>
</comment>
<dbReference type="InterPro" id="IPR014721">
    <property type="entry name" value="Ribsml_uS5_D2-typ_fold_subgr"/>
</dbReference>
<evidence type="ECO:0000256" key="12">
    <source>
        <dbReference type="NCBIfam" id="TIGR00416"/>
    </source>
</evidence>
<dbReference type="InterPro" id="IPR020568">
    <property type="entry name" value="Ribosomal_Su5_D2-typ_SF"/>
</dbReference>
<dbReference type="InterPro" id="IPR003593">
    <property type="entry name" value="AAA+_ATPase"/>
</dbReference>
<evidence type="ECO:0000313" key="16">
    <source>
        <dbReference type="Proteomes" id="UP000325289"/>
    </source>
</evidence>
<dbReference type="PROSITE" id="PS50162">
    <property type="entry name" value="RECA_2"/>
    <property type="match status" value="1"/>
</dbReference>
<name>A0A1I1YG18_9RHOB</name>
<evidence type="ECO:0000256" key="1">
    <source>
        <dbReference type="ARBA" id="ARBA00022723"/>
    </source>
</evidence>
<dbReference type="GO" id="GO:0016787">
    <property type="term" value="F:hydrolase activity"/>
    <property type="evidence" value="ECO:0007669"/>
    <property type="project" value="UniProtKB-KW"/>
</dbReference>
<evidence type="ECO:0000256" key="2">
    <source>
        <dbReference type="ARBA" id="ARBA00022741"/>
    </source>
</evidence>
<dbReference type="GO" id="GO:0008270">
    <property type="term" value="F:zinc ion binding"/>
    <property type="evidence" value="ECO:0007669"/>
    <property type="project" value="UniProtKB-KW"/>
</dbReference>
<comment type="function">
    <text evidence="11">Plays a role in repairing double-strand DNA breaks, probably involving stabilizing or processing branched DNA or blocked replication forks.</text>
</comment>
<feature type="domain" description="RecA family profile 1" evidence="14">
    <location>
        <begin position="67"/>
        <end position="216"/>
    </location>
</feature>
<evidence type="ECO:0000256" key="6">
    <source>
        <dbReference type="ARBA" id="ARBA00022833"/>
    </source>
</evidence>
<accession>A0A1I1YG18</accession>
<dbReference type="GO" id="GO:0005829">
    <property type="term" value="C:cytosol"/>
    <property type="evidence" value="ECO:0007669"/>
    <property type="project" value="TreeGrafter"/>
</dbReference>
<keyword evidence="1 11" id="KW-0479">Metal-binding</keyword>
<evidence type="ECO:0000256" key="5">
    <source>
        <dbReference type="ARBA" id="ARBA00022801"/>
    </source>
</evidence>
<dbReference type="RefSeq" id="WP_149756158.1">
    <property type="nucleotide sequence ID" value="NZ_FOMS01000007.1"/>
</dbReference>
<evidence type="ECO:0000256" key="10">
    <source>
        <dbReference type="ARBA" id="ARBA00023204"/>
    </source>
</evidence>
<organism evidence="15 16">
    <name type="scientific">Roseivivax sediminis</name>
    <dbReference type="NCBI Taxonomy" id="936889"/>
    <lineage>
        <taxon>Bacteria</taxon>
        <taxon>Pseudomonadati</taxon>
        <taxon>Pseudomonadota</taxon>
        <taxon>Alphaproteobacteria</taxon>
        <taxon>Rhodobacterales</taxon>
        <taxon>Roseobacteraceae</taxon>
        <taxon>Roseivivax</taxon>
    </lineage>
</organism>
<dbReference type="PRINTS" id="PR01874">
    <property type="entry name" value="DNAREPAIRADA"/>
</dbReference>
<keyword evidence="8 11" id="KW-0346">Stress response</keyword>
<comment type="domain">
    <text evidence="11">The middle region has homology to RecA with ATPase motifs including the RadA KNRFG motif, while the C-terminus is homologous to Lon protease.</text>
</comment>
<dbReference type="Gene3D" id="3.40.50.300">
    <property type="entry name" value="P-loop containing nucleotide triphosphate hydrolases"/>
    <property type="match status" value="1"/>
</dbReference>
<evidence type="ECO:0000256" key="11">
    <source>
        <dbReference type="HAMAP-Rule" id="MF_01498"/>
    </source>
</evidence>
<dbReference type="HAMAP" id="MF_01498">
    <property type="entry name" value="RadA_bact"/>
    <property type="match status" value="1"/>
</dbReference>
<dbReference type="InterPro" id="IPR020588">
    <property type="entry name" value="RecA_ATP-bd"/>
</dbReference>
<feature type="binding site" evidence="11">
    <location>
        <begin position="96"/>
        <end position="103"/>
    </location>
    <ligand>
        <name>ATP</name>
        <dbReference type="ChEBI" id="CHEBI:30616"/>
    </ligand>
</feature>
<dbReference type="EMBL" id="FOMS01000007">
    <property type="protein sequence ID" value="SFE18534.1"/>
    <property type="molecule type" value="Genomic_DNA"/>
</dbReference>
<dbReference type="NCBIfam" id="TIGR00416">
    <property type="entry name" value="sms"/>
    <property type="match status" value="1"/>
</dbReference>
<evidence type="ECO:0000313" key="15">
    <source>
        <dbReference type="EMBL" id="SFE18534.1"/>
    </source>
</evidence>
<dbReference type="GO" id="GO:0140664">
    <property type="term" value="F:ATP-dependent DNA damage sensor activity"/>
    <property type="evidence" value="ECO:0007669"/>
    <property type="project" value="InterPro"/>
</dbReference>
<dbReference type="InterPro" id="IPR027417">
    <property type="entry name" value="P-loop_NTPase"/>
</dbReference>
<gene>
    <name evidence="11" type="primary">radA</name>
    <name evidence="15" type="ORF">SAMN04515678_10735</name>
</gene>
<dbReference type="GO" id="GO:0005524">
    <property type="term" value="F:ATP binding"/>
    <property type="evidence" value="ECO:0007669"/>
    <property type="project" value="UniProtKB-UniRule"/>
</dbReference>
<keyword evidence="3 11" id="KW-0227">DNA damage</keyword>
<evidence type="ECO:0000256" key="13">
    <source>
        <dbReference type="RuleBase" id="RU003555"/>
    </source>
</evidence>
<keyword evidence="10 11" id="KW-0234">DNA repair</keyword>
<dbReference type="Proteomes" id="UP000325289">
    <property type="component" value="Unassembled WGS sequence"/>
</dbReference>
<dbReference type="PANTHER" id="PTHR32472">
    <property type="entry name" value="DNA REPAIR PROTEIN RADA"/>
    <property type="match status" value="1"/>
</dbReference>
<dbReference type="InterPro" id="IPR041166">
    <property type="entry name" value="Rubredoxin_2"/>
</dbReference>
<keyword evidence="2 11" id="KW-0547">Nucleotide-binding</keyword>
<dbReference type="Gene3D" id="3.30.230.10">
    <property type="match status" value="1"/>
</dbReference>
<keyword evidence="9 11" id="KW-0238">DNA-binding</keyword>